<evidence type="ECO:0000313" key="2">
    <source>
        <dbReference type="Proteomes" id="UP000265562"/>
    </source>
</evidence>
<dbReference type="SUPFAM" id="SSF56300">
    <property type="entry name" value="Metallo-dependent phosphatases"/>
    <property type="match status" value="1"/>
</dbReference>
<keyword evidence="2" id="KW-1185">Reference proteome</keyword>
<dbReference type="Pfam" id="PF00149">
    <property type="entry name" value="Metallophos"/>
    <property type="match status" value="1"/>
</dbReference>
<evidence type="ECO:0000313" key="1">
    <source>
        <dbReference type="EMBL" id="AYA99773.1"/>
    </source>
</evidence>
<organism evidence="1 2">
    <name type="scientific">Lachnoanaerobaculum umeaense</name>
    <dbReference type="NCBI Taxonomy" id="617123"/>
    <lineage>
        <taxon>Bacteria</taxon>
        <taxon>Bacillati</taxon>
        <taxon>Bacillota</taxon>
        <taxon>Clostridia</taxon>
        <taxon>Lachnospirales</taxon>
        <taxon>Lachnospiraceae</taxon>
        <taxon>Lachnoanaerobaculum</taxon>
    </lineage>
</organism>
<accession>A0A385Q4L3</accession>
<dbReference type="PANTHER" id="PTHR43143">
    <property type="entry name" value="METALLOPHOSPHOESTERASE, CALCINEURIN SUPERFAMILY"/>
    <property type="match status" value="1"/>
</dbReference>
<dbReference type="InterPro" id="IPR029052">
    <property type="entry name" value="Metallo-depent_PP-like"/>
</dbReference>
<gene>
    <name evidence="1" type="ORF">D4A81_07390</name>
</gene>
<dbReference type="AlphaFoldDB" id="A0A385Q4L3"/>
<dbReference type="InterPro" id="IPR004843">
    <property type="entry name" value="Calcineurin-like_PHP"/>
</dbReference>
<protein>
    <submittedName>
        <fullName evidence="1">Serine/threonine protein phosphatase</fullName>
    </submittedName>
</protein>
<dbReference type="RefSeq" id="WP_111524538.1">
    <property type="nucleotide sequence ID" value="NZ_CP032364.1"/>
</dbReference>
<dbReference type="InterPro" id="IPR051918">
    <property type="entry name" value="STPP_CPPED1"/>
</dbReference>
<dbReference type="GO" id="GO:0016787">
    <property type="term" value="F:hydrolase activity"/>
    <property type="evidence" value="ECO:0007669"/>
    <property type="project" value="InterPro"/>
</dbReference>
<sequence length="323" mass="37810">MHYSNVKFGIFTDLHLDIMHDGRIRLDTFIEQMKKEDVDFIIQLGDFCYPEDTSKCLCSEKNMPINLKNAMRVPADVPKIELLEKFNKFFKPHYHVLGNHEFDFCSKEQAMKLYGMDKRYYSFICKGWKFLVLDGNNFKTKTGELKDYYYGDYFDSEDLPYIDSEQMEWIEKELLESDIPIIIFSHQPLNEGPRGIKNADELSNLFIKANRSGKKVRLCINGHTHVDRLECDKGVYYYTLNSMSNHWIGTKFAKHRFSDEIEEAFPNLQYTFPYKSPLYAIVELNSKGAYIKGESGEFIKPSPLDMGCDEDLSASVQDREILW</sequence>
<dbReference type="PANTHER" id="PTHR43143:SF1">
    <property type="entry name" value="SERINE_THREONINE-PROTEIN PHOSPHATASE CPPED1"/>
    <property type="match status" value="1"/>
</dbReference>
<dbReference type="KEGG" id="lua:D4A81_07390"/>
<name>A0A385Q4L3_9FIRM</name>
<dbReference type="EMBL" id="CP032364">
    <property type="protein sequence ID" value="AYA99773.1"/>
    <property type="molecule type" value="Genomic_DNA"/>
</dbReference>
<dbReference type="OrthoDB" id="9791866at2"/>
<proteinExistence type="predicted"/>
<reference evidence="1 2" key="1">
    <citation type="submission" date="2018-09" db="EMBL/GenBank/DDBJ databases">
        <title>Genome sequencing of Lachnoanaerobaculum umeaense DSM 23576.</title>
        <authorList>
            <person name="Kook J.-K."/>
            <person name="Park S.-N."/>
            <person name="Lim Y.K."/>
        </authorList>
    </citation>
    <scope>NUCLEOTIDE SEQUENCE [LARGE SCALE GENOMIC DNA]</scope>
    <source>
        <strain evidence="2">DSM 23576 \ CCUG 58757</strain>
    </source>
</reference>
<dbReference type="Gene3D" id="3.60.21.10">
    <property type="match status" value="2"/>
</dbReference>
<dbReference type="Proteomes" id="UP000265562">
    <property type="component" value="Chromosome"/>
</dbReference>